<dbReference type="GeneID" id="105002814"/>
<dbReference type="AlphaFoldDB" id="A0A6P3IUH0"/>
<sequence>VQMQTIQLKLENIRSIFENQQAGFRNLTDKHVRPIPFVVSASDNLVRSGAPFFSPTQVGVGYSFFQACKLFSKGKKTWRQNQSNTKTEAVYDCQEKRSSAQSSNLDNDNSLDILKNYTKGQKVVPFFYPLSRKPELPCPAIENNNNSG</sequence>
<dbReference type="Proteomes" id="UP000515208">
    <property type="component" value="Unplaced"/>
</dbReference>
<feature type="non-terminal residue" evidence="2">
    <location>
        <position position="1"/>
    </location>
</feature>
<proteinExistence type="predicted"/>
<protein>
    <submittedName>
        <fullName evidence="2">Proto-oncogene DBL-like</fullName>
    </submittedName>
</protein>
<accession>A0A6P3IUH0</accession>
<gene>
    <name evidence="2" type="primary">LOC105002814</name>
</gene>
<keyword evidence="1" id="KW-1185">Reference proteome</keyword>
<name>A0A6P3IUH0_BISBB</name>
<reference evidence="2" key="1">
    <citation type="submission" date="2025-08" db="UniProtKB">
        <authorList>
            <consortium name="RefSeq"/>
        </authorList>
    </citation>
    <scope>IDENTIFICATION</scope>
    <source>
        <tissue evidence="2">Blood</tissue>
    </source>
</reference>
<evidence type="ECO:0000313" key="1">
    <source>
        <dbReference type="Proteomes" id="UP000515208"/>
    </source>
</evidence>
<dbReference type="KEGG" id="bbis:105002814"/>
<evidence type="ECO:0000313" key="2">
    <source>
        <dbReference type="RefSeq" id="XP_010857943.1"/>
    </source>
</evidence>
<organism evidence="1 2">
    <name type="scientific">Bison bison bison</name>
    <name type="common">North American plains bison</name>
    <dbReference type="NCBI Taxonomy" id="43346"/>
    <lineage>
        <taxon>Eukaryota</taxon>
        <taxon>Metazoa</taxon>
        <taxon>Chordata</taxon>
        <taxon>Craniata</taxon>
        <taxon>Vertebrata</taxon>
        <taxon>Euteleostomi</taxon>
        <taxon>Mammalia</taxon>
        <taxon>Eutheria</taxon>
        <taxon>Laurasiatheria</taxon>
        <taxon>Artiodactyla</taxon>
        <taxon>Ruminantia</taxon>
        <taxon>Pecora</taxon>
        <taxon>Bovidae</taxon>
        <taxon>Bovinae</taxon>
        <taxon>Bison</taxon>
    </lineage>
</organism>
<dbReference type="RefSeq" id="XP_010857943.1">
    <property type="nucleotide sequence ID" value="XM_010859641.1"/>
</dbReference>